<evidence type="ECO:0000256" key="1">
    <source>
        <dbReference type="SAM" id="MobiDB-lite"/>
    </source>
</evidence>
<dbReference type="InterPro" id="IPR036779">
    <property type="entry name" value="LysM_dom_sf"/>
</dbReference>
<dbReference type="Proteomes" id="UP000238916">
    <property type="component" value="Unassembled WGS sequence"/>
</dbReference>
<feature type="region of interest" description="Disordered" evidence="1">
    <location>
        <begin position="149"/>
        <end position="184"/>
    </location>
</feature>
<proteinExistence type="predicted"/>
<organism evidence="4 5">
    <name type="scientific">Candidatus Desulfosporosinus infrequens</name>
    <dbReference type="NCBI Taxonomy" id="2043169"/>
    <lineage>
        <taxon>Bacteria</taxon>
        <taxon>Bacillati</taxon>
        <taxon>Bacillota</taxon>
        <taxon>Clostridia</taxon>
        <taxon>Eubacteriales</taxon>
        <taxon>Desulfitobacteriaceae</taxon>
        <taxon>Desulfosporosinus</taxon>
    </lineage>
</organism>
<dbReference type="PROSITE" id="PS51782">
    <property type="entry name" value="LYSM"/>
    <property type="match status" value="1"/>
</dbReference>
<feature type="signal peptide" evidence="2">
    <location>
        <begin position="1"/>
        <end position="29"/>
    </location>
</feature>
<dbReference type="InterPro" id="IPR018392">
    <property type="entry name" value="LysM"/>
</dbReference>
<reference evidence="5" key="1">
    <citation type="submission" date="2018-02" db="EMBL/GenBank/DDBJ databases">
        <authorList>
            <person name="Hausmann B."/>
        </authorList>
    </citation>
    <scope>NUCLEOTIDE SEQUENCE [LARGE SCALE GENOMIC DNA]</scope>
    <source>
        <strain evidence="5">Peat soil MAG SbF1</strain>
    </source>
</reference>
<evidence type="ECO:0000259" key="3">
    <source>
        <dbReference type="PROSITE" id="PS51782"/>
    </source>
</evidence>
<protein>
    <recommendedName>
        <fullName evidence="3">LysM domain-containing protein</fullName>
    </recommendedName>
</protein>
<feature type="domain" description="LysM" evidence="3">
    <location>
        <begin position="94"/>
        <end position="139"/>
    </location>
</feature>
<gene>
    <name evidence="4" type="ORF">SBF1_1930014</name>
</gene>
<feature type="chain" id="PRO_5015482508" description="LysM domain-containing protein" evidence="2">
    <location>
        <begin position="30"/>
        <end position="184"/>
    </location>
</feature>
<keyword evidence="2" id="KW-0732">Signal</keyword>
<sequence>MNKNKINKALASLAIVGVVMTMTPLNAFADTGVTAARSSSSDKVGSAVTVGNAGYKQTNHPVGNDTAKDYHGLVANHPDRNFSSLKETYQDSNEYIIAEPNDSLYDIAIQYDTTVSNLMYLNPQISDPYQVYPGERIIVSNDNQWDNGLLNQRYSNGNQRGDKYSNQQNASKGSSQDKNTTKHN</sequence>
<dbReference type="SMART" id="SM00257">
    <property type="entry name" value="LysM"/>
    <property type="match status" value="1"/>
</dbReference>
<evidence type="ECO:0000313" key="5">
    <source>
        <dbReference type="Proteomes" id="UP000238916"/>
    </source>
</evidence>
<evidence type="ECO:0000313" key="4">
    <source>
        <dbReference type="EMBL" id="SPF38638.1"/>
    </source>
</evidence>
<dbReference type="CDD" id="cd00118">
    <property type="entry name" value="LysM"/>
    <property type="match status" value="1"/>
</dbReference>
<accession>A0A2U3KG52</accession>
<evidence type="ECO:0000256" key="2">
    <source>
        <dbReference type="SAM" id="SignalP"/>
    </source>
</evidence>
<name>A0A2U3KG52_9FIRM</name>
<feature type="compositionally biased region" description="Polar residues" evidence="1">
    <location>
        <begin position="149"/>
        <end position="178"/>
    </location>
</feature>
<dbReference type="AlphaFoldDB" id="A0A2U3KG52"/>
<dbReference type="SUPFAM" id="SSF54106">
    <property type="entry name" value="LysM domain"/>
    <property type="match status" value="1"/>
</dbReference>
<dbReference type="Pfam" id="PF01476">
    <property type="entry name" value="LysM"/>
    <property type="match status" value="1"/>
</dbReference>
<dbReference type="Gene3D" id="3.10.350.10">
    <property type="entry name" value="LysM domain"/>
    <property type="match status" value="1"/>
</dbReference>
<dbReference type="EMBL" id="OMOF01000105">
    <property type="protein sequence ID" value="SPF38638.1"/>
    <property type="molecule type" value="Genomic_DNA"/>
</dbReference>